<keyword evidence="3" id="KW-1185">Reference proteome</keyword>
<sequence length="149" mass="16922">MGNARSAKFNIEREETRKTSTRQKTRIERYSQSEPYDPVRSRIPSVYAESSSSEVSKDSDVLSTYSTKDSAATSRTETIKSRLSMDLIEPDNPARRSMYSSRAADSFFDEIFAQIEQEVEKSPRSPTRHSARSTPMTTPKSRFGNSTFN</sequence>
<accession>A7RX48</accession>
<evidence type="ECO:0000256" key="1">
    <source>
        <dbReference type="SAM" id="MobiDB-lite"/>
    </source>
</evidence>
<protein>
    <submittedName>
        <fullName evidence="2">Uncharacterized protein</fullName>
    </submittedName>
</protein>
<feature type="region of interest" description="Disordered" evidence="1">
    <location>
        <begin position="115"/>
        <end position="149"/>
    </location>
</feature>
<dbReference type="HOGENOM" id="CLU_1751892_0_0_1"/>
<evidence type="ECO:0000313" key="3">
    <source>
        <dbReference type="Proteomes" id="UP000001593"/>
    </source>
</evidence>
<feature type="compositionally biased region" description="Polar residues" evidence="1">
    <location>
        <begin position="64"/>
        <end position="76"/>
    </location>
</feature>
<reference evidence="2 3" key="1">
    <citation type="journal article" date="2007" name="Science">
        <title>Sea anemone genome reveals ancestral eumetazoan gene repertoire and genomic organization.</title>
        <authorList>
            <person name="Putnam N.H."/>
            <person name="Srivastava M."/>
            <person name="Hellsten U."/>
            <person name="Dirks B."/>
            <person name="Chapman J."/>
            <person name="Salamov A."/>
            <person name="Terry A."/>
            <person name="Shapiro H."/>
            <person name="Lindquist E."/>
            <person name="Kapitonov V.V."/>
            <person name="Jurka J."/>
            <person name="Genikhovich G."/>
            <person name="Grigoriev I.V."/>
            <person name="Lucas S.M."/>
            <person name="Steele R.E."/>
            <person name="Finnerty J.R."/>
            <person name="Technau U."/>
            <person name="Martindale M.Q."/>
            <person name="Rokhsar D.S."/>
        </authorList>
    </citation>
    <scope>NUCLEOTIDE SEQUENCE [LARGE SCALE GENOMIC DNA]</scope>
    <source>
        <strain evidence="3">CH2 X CH6</strain>
    </source>
</reference>
<dbReference type="Proteomes" id="UP000001593">
    <property type="component" value="Unassembled WGS sequence"/>
</dbReference>
<name>A7RX48_NEMVE</name>
<organism evidence="2 3">
    <name type="scientific">Nematostella vectensis</name>
    <name type="common">Starlet sea anemone</name>
    <dbReference type="NCBI Taxonomy" id="45351"/>
    <lineage>
        <taxon>Eukaryota</taxon>
        <taxon>Metazoa</taxon>
        <taxon>Cnidaria</taxon>
        <taxon>Anthozoa</taxon>
        <taxon>Hexacorallia</taxon>
        <taxon>Actiniaria</taxon>
        <taxon>Edwardsiidae</taxon>
        <taxon>Nematostella</taxon>
    </lineage>
</organism>
<evidence type="ECO:0000313" key="2">
    <source>
        <dbReference type="EMBL" id="EDO43970.1"/>
    </source>
</evidence>
<dbReference type="AlphaFoldDB" id="A7RX48"/>
<gene>
    <name evidence="2" type="ORF">NEMVEDRAFT_v1g241284</name>
</gene>
<feature type="region of interest" description="Disordered" evidence="1">
    <location>
        <begin position="1"/>
        <end position="94"/>
    </location>
</feature>
<feature type="compositionally biased region" description="Polar residues" evidence="1">
    <location>
        <begin position="132"/>
        <end position="149"/>
    </location>
</feature>
<dbReference type="EMBL" id="DS469549">
    <property type="protein sequence ID" value="EDO43970.1"/>
    <property type="molecule type" value="Genomic_DNA"/>
</dbReference>
<dbReference type="InParanoid" id="A7RX48"/>
<proteinExistence type="predicted"/>